<dbReference type="Proteomes" id="UP000824091">
    <property type="component" value="Unassembled WGS sequence"/>
</dbReference>
<dbReference type="InterPro" id="IPR012338">
    <property type="entry name" value="Beta-lactam/transpept-like"/>
</dbReference>
<dbReference type="Pfam" id="PF13354">
    <property type="entry name" value="Beta-lactamase2"/>
    <property type="match status" value="1"/>
</dbReference>
<dbReference type="GO" id="GO:0046677">
    <property type="term" value="P:response to antibiotic"/>
    <property type="evidence" value="ECO:0007669"/>
    <property type="project" value="InterPro"/>
</dbReference>
<dbReference type="InterPro" id="IPR045155">
    <property type="entry name" value="Beta-lactam_cat"/>
</dbReference>
<dbReference type="AlphaFoldDB" id="A0A9D1L9U8"/>
<comment type="caution">
    <text evidence="2">The sequence shown here is derived from an EMBL/GenBank/DDBJ whole genome shotgun (WGS) entry which is preliminary data.</text>
</comment>
<protein>
    <submittedName>
        <fullName evidence="2">Serine hydrolase</fullName>
    </submittedName>
</protein>
<gene>
    <name evidence="2" type="ORF">IAD16_09520</name>
</gene>
<dbReference type="SUPFAM" id="SSF56601">
    <property type="entry name" value="beta-lactamase/transpeptidase-like"/>
    <property type="match status" value="1"/>
</dbReference>
<dbReference type="PANTHER" id="PTHR35333">
    <property type="entry name" value="BETA-LACTAMASE"/>
    <property type="match status" value="1"/>
</dbReference>
<reference evidence="2" key="1">
    <citation type="submission" date="2020-10" db="EMBL/GenBank/DDBJ databases">
        <authorList>
            <person name="Gilroy R."/>
        </authorList>
    </citation>
    <scope>NUCLEOTIDE SEQUENCE</scope>
    <source>
        <strain evidence="2">11300</strain>
    </source>
</reference>
<sequence>MDQELKPKITERLRSQQGHVGFYYKNMVTGETMSYKGDEQFLAASVIKLPIFMCICKWAYEGKVSFDETIKVKQEDKMPICGALTLFTGEPEADILTLCKLMISISDNTATNLLIKRFGIEALSQEFKKIGLKDTRLNRLLFDAEATEKGIENTIVPDEMGMLLEKIYSRTFVDSRVSKEIEDILFLQQINHKICGIIGDDNVPVAHKTGEDDDLSNDVGIVYAKQPFIVCFAGHDTKVSQFEDLMRHVSADLYRECNR</sequence>
<dbReference type="EMBL" id="DVMO01000149">
    <property type="protein sequence ID" value="HIU28597.1"/>
    <property type="molecule type" value="Genomic_DNA"/>
</dbReference>
<dbReference type="InterPro" id="IPR000871">
    <property type="entry name" value="Beta-lactam_class-A"/>
</dbReference>
<accession>A0A9D1L9U8</accession>
<name>A0A9D1L9U8_9FIRM</name>
<dbReference type="Gene3D" id="3.40.710.10">
    <property type="entry name" value="DD-peptidase/beta-lactamase superfamily"/>
    <property type="match status" value="1"/>
</dbReference>
<evidence type="ECO:0000313" key="3">
    <source>
        <dbReference type="Proteomes" id="UP000824091"/>
    </source>
</evidence>
<evidence type="ECO:0000259" key="1">
    <source>
        <dbReference type="Pfam" id="PF13354"/>
    </source>
</evidence>
<dbReference type="GO" id="GO:0008800">
    <property type="term" value="F:beta-lactamase activity"/>
    <property type="evidence" value="ECO:0007669"/>
    <property type="project" value="InterPro"/>
</dbReference>
<dbReference type="PANTHER" id="PTHR35333:SF3">
    <property type="entry name" value="BETA-LACTAMASE-TYPE TRANSPEPTIDASE FOLD CONTAINING PROTEIN"/>
    <property type="match status" value="1"/>
</dbReference>
<reference evidence="2" key="2">
    <citation type="journal article" date="2021" name="PeerJ">
        <title>Extensive microbial diversity within the chicken gut microbiome revealed by metagenomics and culture.</title>
        <authorList>
            <person name="Gilroy R."/>
            <person name="Ravi A."/>
            <person name="Getino M."/>
            <person name="Pursley I."/>
            <person name="Horton D.L."/>
            <person name="Alikhan N.F."/>
            <person name="Baker D."/>
            <person name="Gharbi K."/>
            <person name="Hall N."/>
            <person name="Watson M."/>
            <person name="Adriaenssens E.M."/>
            <person name="Foster-Nyarko E."/>
            <person name="Jarju S."/>
            <person name="Secka A."/>
            <person name="Antonio M."/>
            <person name="Oren A."/>
            <person name="Chaudhuri R.R."/>
            <person name="La Ragione R."/>
            <person name="Hildebrand F."/>
            <person name="Pallen M.J."/>
        </authorList>
    </citation>
    <scope>NUCLEOTIDE SEQUENCE</scope>
    <source>
        <strain evidence="2">11300</strain>
    </source>
</reference>
<keyword evidence="2" id="KW-0378">Hydrolase</keyword>
<organism evidence="2 3">
    <name type="scientific">Candidatus Fimisoma avicola</name>
    <dbReference type="NCBI Taxonomy" id="2840826"/>
    <lineage>
        <taxon>Bacteria</taxon>
        <taxon>Bacillati</taxon>
        <taxon>Bacillota</taxon>
        <taxon>Clostridia</taxon>
        <taxon>Eubacteriales</taxon>
        <taxon>Candidatus Fimisoma</taxon>
    </lineage>
</organism>
<feature type="domain" description="Beta-lactamase class A catalytic" evidence="1">
    <location>
        <begin position="21"/>
        <end position="231"/>
    </location>
</feature>
<dbReference type="GO" id="GO:0030655">
    <property type="term" value="P:beta-lactam antibiotic catabolic process"/>
    <property type="evidence" value="ECO:0007669"/>
    <property type="project" value="InterPro"/>
</dbReference>
<evidence type="ECO:0000313" key="2">
    <source>
        <dbReference type="EMBL" id="HIU28597.1"/>
    </source>
</evidence>
<proteinExistence type="predicted"/>